<evidence type="ECO:0000256" key="1">
    <source>
        <dbReference type="SAM" id="SignalP"/>
    </source>
</evidence>
<feature type="chain" id="PRO_5031201270" evidence="1">
    <location>
        <begin position="19"/>
        <end position="110"/>
    </location>
</feature>
<dbReference type="AlphaFoldDB" id="A0A7W6DQD5"/>
<dbReference type="Proteomes" id="UP000541426">
    <property type="component" value="Unassembled WGS sequence"/>
</dbReference>
<organism evidence="2 3">
    <name type="scientific">Sagittula marina</name>
    <dbReference type="NCBI Taxonomy" id="943940"/>
    <lineage>
        <taxon>Bacteria</taxon>
        <taxon>Pseudomonadati</taxon>
        <taxon>Pseudomonadota</taxon>
        <taxon>Alphaproteobacteria</taxon>
        <taxon>Rhodobacterales</taxon>
        <taxon>Roseobacteraceae</taxon>
        <taxon>Sagittula</taxon>
    </lineage>
</organism>
<evidence type="ECO:0000313" key="2">
    <source>
        <dbReference type="EMBL" id="MBB3984088.1"/>
    </source>
</evidence>
<evidence type="ECO:0000313" key="3">
    <source>
        <dbReference type="Proteomes" id="UP000541426"/>
    </source>
</evidence>
<feature type="signal peptide" evidence="1">
    <location>
        <begin position="1"/>
        <end position="18"/>
    </location>
</feature>
<dbReference type="EMBL" id="JACIEJ010000001">
    <property type="protein sequence ID" value="MBB3984088.1"/>
    <property type="molecule type" value="Genomic_DNA"/>
</dbReference>
<keyword evidence="3" id="KW-1185">Reference proteome</keyword>
<name>A0A7W6DQD5_9RHOB</name>
<reference evidence="2 3" key="1">
    <citation type="submission" date="2020-08" db="EMBL/GenBank/DDBJ databases">
        <title>Genomic Encyclopedia of Type Strains, Phase IV (KMG-IV): sequencing the most valuable type-strain genomes for metagenomic binning, comparative biology and taxonomic classification.</title>
        <authorList>
            <person name="Goeker M."/>
        </authorList>
    </citation>
    <scope>NUCLEOTIDE SEQUENCE [LARGE SCALE GENOMIC DNA]</scope>
    <source>
        <strain evidence="2 3">DSM 102235</strain>
    </source>
</reference>
<comment type="caution">
    <text evidence="2">The sequence shown here is derived from an EMBL/GenBank/DDBJ whole genome shotgun (WGS) entry which is preliminary data.</text>
</comment>
<dbReference type="RefSeq" id="WP_183962706.1">
    <property type="nucleotide sequence ID" value="NZ_BAABBZ010000012.1"/>
</dbReference>
<protein>
    <submittedName>
        <fullName evidence="2">Uncharacterized protein</fullName>
    </submittedName>
</protein>
<proteinExistence type="predicted"/>
<accession>A0A7W6DQD5</accession>
<gene>
    <name evidence="2" type="ORF">GGQ68_000399</name>
</gene>
<keyword evidence="1" id="KW-0732">Signal</keyword>
<sequence length="110" mass="11784">MRAPILCLMLVLPLPAIAWEHTVEYRFSGSELSTFAVLPQEVEAPETLAVTLASETSGPLEFLVEADNGLGACADILTYAQGNPDVTVVITMHLNAQTMNGVTLSRCAQH</sequence>